<dbReference type="PANTHER" id="PTHR47332:SF6">
    <property type="entry name" value="SET DOMAIN-CONTAINING PROTEIN"/>
    <property type="match status" value="1"/>
</dbReference>
<organism evidence="1 2">
    <name type="scientific">Podospora aff. communis PSN243</name>
    <dbReference type="NCBI Taxonomy" id="3040156"/>
    <lineage>
        <taxon>Eukaryota</taxon>
        <taxon>Fungi</taxon>
        <taxon>Dikarya</taxon>
        <taxon>Ascomycota</taxon>
        <taxon>Pezizomycotina</taxon>
        <taxon>Sordariomycetes</taxon>
        <taxon>Sordariomycetidae</taxon>
        <taxon>Sordariales</taxon>
        <taxon>Podosporaceae</taxon>
        <taxon>Podospora</taxon>
    </lineage>
</organism>
<protein>
    <submittedName>
        <fullName evidence="1">Lysine methyltransferase</fullName>
    </submittedName>
</protein>
<dbReference type="AlphaFoldDB" id="A0AAV9G699"/>
<reference evidence="1" key="2">
    <citation type="submission" date="2023-05" db="EMBL/GenBank/DDBJ databases">
        <authorList>
            <consortium name="Lawrence Berkeley National Laboratory"/>
            <person name="Steindorff A."/>
            <person name="Hensen N."/>
            <person name="Bonometti L."/>
            <person name="Westerberg I."/>
            <person name="Brannstrom I.O."/>
            <person name="Guillou S."/>
            <person name="Cros-Aarteil S."/>
            <person name="Calhoun S."/>
            <person name="Haridas S."/>
            <person name="Kuo A."/>
            <person name="Mondo S."/>
            <person name="Pangilinan J."/>
            <person name="Riley R."/>
            <person name="Labutti K."/>
            <person name="Andreopoulos B."/>
            <person name="Lipzen A."/>
            <person name="Chen C."/>
            <person name="Yanf M."/>
            <person name="Daum C."/>
            <person name="Ng V."/>
            <person name="Clum A."/>
            <person name="Ohm R."/>
            <person name="Martin F."/>
            <person name="Silar P."/>
            <person name="Natvig D."/>
            <person name="Lalanne C."/>
            <person name="Gautier V."/>
            <person name="Ament-Velasquez S.L."/>
            <person name="Kruys A."/>
            <person name="Hutchinson M.I."/>
            <person name="Powell A.J."/>
            <person name="Barry K."/>
            <person name="Miller A.N."/>
            <person name="Grigoriev I.V."/>
            <person name="Debuchy R."/>
            <person name="Gladieux P."/>
            <person name="Thoren M.H."/>
            <person name="Johannesson H."/>
        </authorList>
    </citation>
    <scope>NUCLEOTIDE SEQUENCE</scope>
    <source>
        <strain evidence="1">PSN243</strain>
    </source>
</reference>
<accession>A0AAV9G699</accession>
<evidence type="ECO:0000313" key="2">
    <source>
        <dbReference type="Proteomes" id="UP001321760"/>
    </source>
</evidence>
<evidence type="ECO:0000313" key="1">
    <source>
        <dbReference type="EMBL" id="KAK4443535.1"/>
    </source>
</evidence>
<comment type="caution">
    <text evidence="1">The sequence shown here is derived from an EMBL/GenBank/DDBJ whole genome shotgun (WGS) entry which is preliminary data.</text>
</comment>
<dbReference type="Proteomes" id="UP001321760">
    <property type="component" value="Unassembled WGS sequence"/>
</dbReference>
<proteinExistence type="predicted"/>
<gene>
    <name evidence="1" type="ORF">QBC34DRAFT_452477</name>
</gene>
<reference evidence="1" key="1">
    <citation type="journal article" date="2023" name="Mol. Phylogenet. Evol.">
        <title>Genome-scale phylogeny and comparative genomics of the fungal order Sordariales.</title>
        <authorList>
            <person name="Hensen N."/>
            <person name="Bonometti L."/>
            <person name="Westerberg I."/>
            <person name="Brannstrom I.O."/>
            <person name="Guillou S."/>
            <person name="Cros-Aarteil S."/>
            <person name="Calhoun S."/>
            <person name="Haridas S."/>
            <person name="Kuo A."/>
            <person name="Mondo S."/>
            <person name="Pangilinan J."/>
            <person name="Riley R."/>
            <person name="LaButti K."/>
            <person name="Andreopoulos B."/>
            <person name="Lipzen A."/>
            <person name="Chen C."/>
            <person name="Yan M."/>
            <person name="Daum C."/>
            <person name="Ng V."/>
            <person name="Clum A."/>
            <person name="Steindorff A."/>
            <person name="Ohm R.A."/>
            <person name="Martin F."/>
            <person name="Silar P."/>
            <person name="Natvig D.O."/>
            <person name="Lalanne C."/>
            <person name="Gautier V."/>
            <person name="Ament-Velasquez S.L."/>
            <person name="Kruys A."/>
            <person name="Hutchinson M.I."/>
            <person name="Powell A.J."/>
            <person name="Barry K."/>
            <person name="Miller A.N."/>
            <person name="Grigoriev I.V."/>
            <person name="Debuchy R."/>
            <person name="Gladieux P."/>
            <person name="Hiltunen Thoren M."/>
            <person name="Johannesson H."/>
        </authorList>
    </citation>
    <scope>NUCLEOTIDE SEQUENCE</scope>
    <source>
        <strain evidence="1">PSN243</strain>
    </source>
</reference>
<keyword evidence="1" id="KW-0489">Methyltransferase</keyword>
<keyword evidence="1" id="KW-0808">Transferase</keyword>
<dbReference type="PANTHER" id="PTHR47332">
    <property type="entry name" value="SET DOMAIN-CONTAINING PROTEIN 5"/>
    <property type="match status" value="1"/>
</dbReference>
<dbReference type="InterPro" id="IPR053185">
    <property type="entry name" value="SET_domain_protein"/>
</dbReference>
<dbReference type="EMBL" id="MU865991">
    <property type="protein sequence ID" value="KAK4443535.1"/>
    <property type="molecule type" value="Genomic_DNA"/>
</dbReference>
<name>A0AAV9G699_9PEZI</name>
<sequence length="249" mass="27963">MMEMLYPNYGVLNTLDGEQEMYRVADIPGKGIGLIAKRAIARGERIMGRLPSFMVQVKAQARIKTETRDTLYSNALNGIQSDTQSKLMSMTGLDLGDKVDKNCFRIRLGGTSPSGTLDKRWGFHCTCAHCTMSGKQAAESDARLRAIAGLERDLETLSQMLVIPETGAQLVELYRQEHLDIYLERAYRQAALNYAAFGMVDETKLYAGLAMEAANATSDADGELFRVVERLSENPESHWVWNYRRTMEF</sequence>
<keyword evidence="2" id="KW-1185">Reference proteome</keyword>
<dbReference type="GO" id="GO:0032259">
    <property type="term" value="P:methylation"/>
    <property type="evidence" value="ECO:0007669"/>
    <property type="project" value="UniProtKB-KW"/>
</dbReference>
<dbReference type="GO" id="GO:0008168">
    <property type="term" value="F:methyltransferase activity"/>
    <property type="evidence" value="ECO:0007669"/>
    <property type="project" value="UniProtKB-KW"/>
</dbReference>